<dbReference type="AlphaFoldDB" id="A7TKF8"/>
<dbReference type="GO" id="GO:0032794">
    <property type="term" value="F:GTPase activating protein binding"/>
    <property type="evidence" value="ECO:0007669"/>
    <property type="project" value="EnsemblFungi"/>
</dbReference>
<dbReference type="OrthoDB" id="10251809at2759"/>
<dbReference type="GO" id="GO:0001403">
    <property type="term" value="P:invasive growth in response to glucose limitation"/>
    <property type="evidence" value="ECO:0007669"/>
    <property type="project" value="EnsemblFungi"/>
</dbReference>
<dbReference type="GO" id="GO:0010255">
    <property type="term" value="P:glucose mediated signaling pathway"/>
    <property type="evidence" value="ECO:0007669"/>
    <property type="project" value="EnsemblFungi"/>
</dbReference>
<dbReference type="GO" id="GO:0007124">
    <property type="term" value="P:pseudohyphal growth"/>
    <property type="evidence" value="ECO:0007669"/>
    <property type="project" value="EnsemblFungi"/>
</dbReference>
<proteinExistence type="predicted"/>
<dbReference type="GO" id="GO:0046580">
    <property type="term" value="P:negative regulation of Ras protein signal transduction"/>
    <property type="evidence" value="ECO:0007669"/>
    <property type="project" value="EnsemblFungi"/>
</dbReference>
<evidence type="ECO:0000313" key="2">
    <source>
        <dbReference type="EMBL" id="EDO17285.1"/>
    </source>
</evidence>
<dbReference type="GeneID" id="5545491"/>
<dbReference type="RefSeq" id="XP_001645143.1">
    <property type="nucleotide sequence ID" value="XM_001645093.1"/>
</dbReference>
<dbReference type="InterPro" id="IPR011043">
    <property type="entry name" value="Gal_Oxase/kelch_b-propeller"/>
</dbReference>
<dbReference type="PhylomeDB" id="A7TKF8"/>
<accession>A7TKF8</accession>
<dbReference type="Proteomes" id="UP000000267">
    <property type="component" value="Unassembled WGS sequence"/>
</dbReference>
<dbReference type="GO" id="GO:0005886">
    <property type="term" value="C:plasma membrane"/>
    <property type="evidence" value="ECO:0007669"/>
    <property type="project" value="EnsemblFungi"/>
</dbReference>
<dbReference type="PANTHER" id="PTHR23244">
    <property type="entry name" value="KELCH REPEAT DOMAIN"/>
    <property type="match status" value="1"/>
</dbReference>
<dbReference type="InParanoid" id="A7TKF8"/>
<evidence type="ECO:0000313" key="3">
    <source>
        <dbReference type="Proteomes" id="UP000000267"/>
    </source>
</evidence>
<evidence type="ECO:0000256" key="1">
    <source>
        <dbReference type="SAM" id="MobiDB-lite"/>
    </source>
</evidence>
<name>A7TKF8_VANPO</name>
<dbReference type="InterPro" id="IPR015915">
    <property type="entry name" value="Kelch-typ_b-propeller"/>
</dbReference>
<organism evidence="3">
    <name type="scientific">Vanderwaltozyma polyspora (strain ATCC 22028 / DSM 70294 / BCRC 21397 / CBS 2163 / NBRC 10782 / NRRL Y-8283 / UCD 57-17)</name>
    <name type="common">Kluyveromyces polysporus</name>
    <dbReference type="NCBI Taxonomy" id="436907"/>
    <lineage>
        <taxon>Eukaryota</taxon>
        <taxon>Fungi</taxon>
        <taxon>Dikarya</taxon>
        <taxon>Ascomycota</taxon>
        <taxon>Saccharomycotina</taxon>
        <taxon>Saccharomycetes</taxon>
        <taxon>Saccharomycetales</taxon>
        <taxon>Saccharomycetaceae</taxon>
        <taxon>Vanderwaltozyma</taxon>
    </lineage>
</organism>
<sequence length="848" mass="94765">MHKKQMAPEEQVDNNIDQAPSLDEGEEVLKNLPYFTNYFELPVNNTDYIARKNFDLRNEYLLKKYYSYKSATPYNNVENNNTEDGSLRKNSITNISDTTSSMKDIFKLRKIIDKFFDDSDIILDVHDLEEIEKFENDTEIAKKLNKGSDSNATSRISENKNDENHISTNKNYNRDSSAIERLEAIGAKCTSSYYKYIERLETVRQVDNISLSRYNVWMPAVRKNAACSLSTNGEKSIYESKTTPLFIKGTQYLSDAADPYGGMSVMPSLFGEQKLPMLVYHCAVTTGDNVYMLGGLMACYLYDEDAPSLKDFEVSGVKNLPPPLIPEIINCPSMISNPYLYVLSMSSKHLSKPEVSGQVPPPLISAQGSKITERHIFIYGGFEIKTVATFGKNGKIHLSKTAFVNGSGYILDIVTCKFTKIEILGRPYGGFNYPTVKARFGHAQAVANNQSNLSTTVSNTVSRVEKSESQSTANMDVNELRKYVESRTFNSRGNSLLTSICSIYIFGGYSQTTDDYYCTMDDMWKIEITVVSKGKLGYLKFSPSAYATMIEKPQDSGLWPSKRAFPGFVVPPVQLSSEVDFGDFETRLLERLKSSFHVETNLFDNDQKEDSPILKVQTSNTEEMSISSHLTGYSEGMQKKSSPSCLSLYSKRNGKLESESNKGKILIIHGGSDHTNVIGDMWLFNFTKETWEHEHFLIKNPQEDRYKAIDIPLVGHTLTFIGYSAVSFGGLTQDDINSVYNLGDEAKVGGDHEGLALGSNLVNYINLKTFQLESKELKLVAGTDEYKLVRDKTVNARSTVLAIGCIVAMNNGSYLLIGGVLAERSKLSKFYLRGAAVSLTLPAMSIMA</sequence>
<feature type="region of interest" description="Disordered" evidence="1">
    <location>
        <begin position="145"/>
        <end position="171"/>
    </location>
</feature>
<gene>
    <name evidence="2" type="ORF">Kpol_538p45</name>
</gene>
<feature type="region of interest" description="Disordered" evidence="1">
    <location>
        <begin position="1"/>
        <end position="21"/>
    </location>
</feature>
<dbReference type="EMBL" id="DS480407">
    <property type="protein sequence ID" value="EDO17285.1"/>
    <property type="molecule type" value="Genomic_DNA"/>
</dbReference>
<keyword evidence="3" id="KW-1185">Reference proteome</keyword>
<dbReference type="eggNOG" id="ENOG502QV98">
    <property type="taxonomic scope" value="Eukaryota"/>
</dbReference>
<dbReference type="STRING" id="436907.A7TKF8"/>
<dbReference type="HOGENOM" id="CLU_015198_0_0_1"/>
<dbReference type="SUPFAM" id="SSF50965">
    <property type="entry name" value="Galactose oxidase, central domain"/>
    <property type="match status" value="1"/>
</dbReference>
<dbReference type="PANTHER" id="PTHR23244:SF471">
    <property type="entry name" value="GUANINE NUCLEOTIDE-BINDING PROTEIN SUBUNIT BETA 1-RELATED"/>
    <property type="match status" value="1"/>
</dbReference>
<dbReference type="GO" id="GO:0004862">
    <property type="term" value="F:cAMP-dependent protein kinase inhibitor activity"/>
    <property type="evidence" value="ECO:0007669"/>
    <property type="project" value="EnsemblFungi"/>
</dbReference>
<dbReference type="KEGG" id="vpo:Kpol_538p45"/>
<feature type="compositionally biased region" description="Polar residues" evidence="1">
    <location>
        <begin position="147"/>
        <end position="156"/>
    </location>
</feature>
<dbReference type="Gene3D" id="2.120.10.80">
    <property type="entry name" value="Kelch-type beta propeller"/>
    <property type="match status" value="2"/>
</dbReference>
<dbReference type="OMA" id="STATHIC"/>
<reference evidence="2 3" key="1">
    <citation type="journal article" date="2007" name="Proc. Natl. Acad. Sci. U.S.A.">
        <title>Independent sorting-out of thousands of duplicated gene pairs in two yeast species descended from a whole-genome duplication.</title>
        <authorList>
            <person name="Scannell D.R."/>
            <person name="Frank A.C."/>
            <person name="Conant G.C."/>
            <person name="Byrne K.P."/>
            <person name="Woolfit M."/>
            <person name="Wolfe K.H."/>
        </authorList>
    </citation>
    <scope>NUCLEOTIDE SEQUENCE [LARGE SCALE GENOMIC DNA]</scope>
    <source>
        <strain evidence="3">ATCC 22028 / DSM 70294 / BCRC 21397 / CBS 2163 / NBRC 10782 / NRRL Y-8283 / UCD 57-17</strain>
    </source>
</reference>
<protein>
    <submittedName>
        <fullName evidence="2">Uncharacterized protein</fullName>
    </submittedName>
</protein>